<dbReference type="EMBL" id="BARV01030535">
    <property type="protein sequence ID" value="GAI42460.1"/>
    <property type="molecule type" value="Genomic_DNA"/>
</dbReference>
<dbReference type="Pfam" id="PF03783">
    <property type="entry name" value="CsgG"/>
    <property type="match status" value="1"/>
</dbReference>
<dbReference type="InterPro" id="IPR005534">
    <property type="entry name" value="Curli_assmbl/transp-comp_CsgG"/>
</dbReference>
<gene>
    <name evidence="1" type="ORF">S06H3_48487</name>
</gene>
<organism evidence="1">
    <name type="scientific">marine sediment metagenome</name>
    <dbReference type="NCBI Taxonomy" id="412755"/>
    <lineage>
        <taxon>unclassified sequences</taxon>
        <taxon>metagenomes</taxon>
        <taxon>ecological metagenomes</taxon>
    </lineage>
</organism>
<feature type="non-terminal residue" evidence="1">
    <location>
        <position position="132"/>
    </location>
</feature>
<dbReference type="Gene3D" id="3.40.50.10610">
    <property type="entry name" value="ABC-type transport auxiliary lipoprotein component"/>
    <property type="match status" value="1"/>
</dbReference>
<reference evidence="1" key="1">
    <citation type="journal article" date="2014" name="Front. Microbiol.">
        <title>High frequency of phylogenetically diverse reductive dehalogenase-homologous genes in deep subseafloor sedimentary metagenomes.</title>
        <authorList>
            <person name="Kawai M."/>
            <person name="Futagami T."/>
            <person name="Toyoda A."/>
            <person name="Takaki Y."/>
            <person name="Nishi S."/>
            <person name="Hori S."/>
            <person name="Arai W."/>
            <person name="Tsubouchi T."/>
            <person name="Morono Y."/>
            <person name="Uchiyama I."/>
            <person name="Ito T."/>
            <person name="Fujiyama A."/>
            <person name="Inagaki F."/>
            <person name="Takami H."/>
        </authorList>
    </citation>
    <scope>NUCLEOTIDE SEQUENCE</scope>
    <source>
        <strain evidence="1">Expedition CK06-06</strain>
    </source>
</reference>
<evidence type="ECO:0000313" key="1">
    <source>
        <dbReference type="EMBL" id="GAI42460.1"/>
    </source>
</evidence>
<dbReference type="GO" id="GO:0030288">
    <property type="term" value="C:outer membrane-bounded periplasmic space"/>
    <property type="evidence" value="ECO:0007669"/>
    <property type="project" value="InterPro"/>
</dbReference>
<proteinExistence type="predicted"/>
<dbReference type="AlphaFoldDB" id="X1PTQ7"/>
<name>X1PTQ7_9ZZZZ</name>
<sequence length="132" mass="14172">MVLATYSLTFSLIGCAFLQPKATVGMQVLPPYSGPKARITVADFEVKAAKATDEIGSELREMLITAMINSNRFSVLKRQVLETGMRQEELSTPGAAAQATKIEQGKIRNADLIITVAITEFEPRASGGRAGV</sequence>
<accession>X1PTQ7</accession>
<protein>
    <submittedName>
        <fullName evidence="1">Uncharacterized protein</fullName>
    </submittedName>
</protein>
<comment type="caution">
    <text evidence="1">The sequence shown here is derived from an EMBL/GenBank/DDBJ whole genome shotgun (WGS) entry which is preliminary data.</text>
</comment>